<comment type="caution">
    <text evidence="2">The sequence shown here is derived from an EMBL/GenBank/DDBJ whole genome shotgun (WGS) entry which is preliminary data.</text>
</comment>
<keyword evidence="1" id="KW-1133">Transmembrane helix</keyword>
<reference evidence="3" key="1">
    <citation type="journal article" date="2019" name="Int. J. Syst. Evol. Microbiol.">
        <title>The Global Catalogue of Microorganisms (GCM) 10K type strain sequencing project: providing services to taxonomists for standard genome sequencing and annotation.</title>
        <authorList>
            <consortium name="The Broad Institute Genomics Platform"/>
            <consortium name="The Broad Institute Genome Sequencing Center for Infectious Disease"/>
            <person name="Wu L."/>
            <person name="Ma J."/>
        </authorList>
    </citation>
    <scope>NUCLEOTIDE SEQUENCE [LARGE SCALE GENOMIC DNA]</scope>
    <source>
        <strain evidence="3">CGMCC 1.15399</strain>
    </source>
</reference>
<keyword evidence="1" id="KW-0472">Membrane</keyword>
<keyword evidence="1" id="KW-0812">Transmembrane</keyword>
<accession>A0ABW4GM52</accession>
<sequence length="124" mass="12576">MTPKFFPLLRVMAVVQAAAFLTQAITAGQLLSTPGGRALHAATAIAALAAGVLNLIAAILVWRPGGGSARFAGSAAFTLAITVAQAALGMAHVKALHVPLGVLLFGSSLMQINRVMPRRAPAPA</sequence>
<feature type="transmembrane region" description="Helical" evidence="1">
    <location>
        <begin position="69"/>
        <end position="88"/>
    </location>
</feature>
<dbReference type="RefSeq" id="WP_219534928.1">
    <property type="nucleotide sequence ID" value="NZ_JAHKRM010000024.1"/>
</dbReference>
<keyword evidence="3" id="KW-1185">Reference proteome</keyword>
<protein>
    <submittedName>
        <fullName evidence="2">Uncharacterized protein</fullName>
    </submittedName>
</protein>
<gene>
    <name evidence="2" type="ORF">ACFSJ0_42740</name>
</gene>
<evidence type="ECO:0000256" key="1">
    <source>
        <dbReference type="SAM" id="Phobius"/>
    </source>
</evidence>
<evidence type="ECO:0000313" key="2">
    <source>
        <dbReference type="EMBL" id="MFD1543822.1"/>
    </source>
</evidence>
<proteinExistence type="predicted"/>
<feature type="transmembrane region" description="Helical" evidence="1">
    <location>
        <begin position="37"/>
        <end position="62"/>
    </location>
</feature>
<dbReference type="Proteomes" id="UP001597097">
    <property type="component" value="Unassembled WGS sequence"/>
</dbReference>
<dbReference type="EMBL" id="JBHUCM010000042">
    <property type="protein sequence ID" value="MFD1543822.1"/>
    <property type="molecule type" value="Genomic_DNA"/>
</dbReference>
<evidence type="ECO:0000313" key="3">
    <source>
        <dbReference type="Proteomes" id="UP001597097"/>
    </source>
</evidence>
<organism evidence="2 3">
    <name type="scientific">Nonomuraea guangzhouensis</name>
    <dbReference type="NCBI Taxonomy" id="1291555"/>
    <lineage>
        <taxon>Bacteria</taxon>
        <taxon>Bacillati</taxon>
        <taxon>Actinomycetota</taxon>
        <taxon>Actinomycetes</taxon>
        <taxon>Streptosporangiales</taxon>
        <taxon>Streptosporangiaceae</taxon>
        <taxon>Nonomuraea</taxon>
    </lineage>
</organism>
<name>A0ABW4GM52_9ACTN</name>